<keyword evidence="3" id="KW-1185">Reference proteome</keyword>
<reference evidence="2 3" key="1">
    <citation type="submission" date="2019-01" db="EMBL/GenBank/DDBJ databases">
        <title>Draft Genome and Complete Hox-Cluster Characterization of the Sterlet Sturgeon (Acipenser ruthenus).</title>
        <authorList>
            <person name="Wei Q."/>
        </authorList>
    </citation>
    <scope>NUCLEOTIDE SEQUENCE [LARGE SCALE GENOMIC DNA]</scope>
    <source>
        <strain evidence="2">WHYD16114868_AA</strain>
        <tissue evidence="2">Blood</tissue>
    </source>
</reference>
<name>A0A444UUH9_ACIRT</name>
<gene>
    <name evidence="2" type="ORF">EOD39_20762</name>
</gene>
<comment type="caution">
    <text evidence="2">The sequence shown here is derived from an EMBL/GenBank/DDBJ whole genome shotgun (WGS) entry which is preliminary data.</text>
</comment>
<protein>
    <submittedName>
        <fullName evidence="2">Carboxyl-terminal PDZ ligand of neuronal nitric oxide synthase protein</fullName>
    </submittedName>
</protein>
<proteinExistence type="predicted"/>
<dbReference type="EMBL" id="SCEB01007610">
    <property type="protein sequence ID" value="RXM91840.1"/>
    <property type="molecule type" value="Genomic_DNA"/>
</dbReference>
<accession>A0A444UUH9</accession>
<feature type="region of interest" description="Disordered" evidence="1">
    <location>
        <begin position="21"/>
        <end position="68"/>
    </location>
</feature>
<dbReference type="AlphaFoldDB" id="A0A444UUH9"/>
<dbReference type="Proteomes" id="UP000289886">
    <property type="component" value="Unassembled WGS sequence"/>
</dbReference>
<evidence type="ECO:0000313" key="3">
    <source>
        <dbReference type="Proteomes" id="UP000289886"/>
    </source>
</evidence>
<evidence type="ECO:0000313" key="2">
    <source>
        <dbReference type="EMBL" id="RXM91840.1"/>
    </source>
</evidence>
<sequence length="110" mass="11876">MRMVRTIGQAFEVCHKLSLQHAQQNADGQEDGASDKSVEEVQPEGRQLTGAEQDEEGETDGDLEGSTRCEQAVSEILQSLAELDVVKTAQILKESNFQSKVDGSPVGTPC</sequence>
<organism evidence="2 3">
    <name type="scientific">Acipenser ruthenus</name>
    <name type="common">Sterlet sturgeon</name>
    <dbReference type="NCBI Taxonomy" id="7906"/>
    <lineage>
        <taxon>Eukaryota</taxon>
        <taxon>Metazoa</taxon>
        <taxon>Chordata</taxon>
        <taxon>Craniata</taxon>
        <taxon>Vertebrata</taxon>
        <taxon>Euteleostomi</taxon>
        <taxon>Actinopterygii</taxon>
        <taxon>Chondrostei</taxon>
        <taxon>Acipenseriformes</taxon>
        <taxon>Acipenseridae</taxon>
        <taxon>Acipenser</taxon>
    </lineage>
</organism>
<evidence type="ECO:0000256" key="1">
    <source>
        <dbReference type="SAM" id="MobiDB-lite"/>
    </source>
</evidence>
<feature type="compositionally biased region" description="Acidic residues" evidence="1">
    <location>
        <begin position="52"/>
        <end position="63"/>
    </location>
</feature>